<proteinExistence type="predicted"/>
<name>A0A8E2AIN7_9APHY</name>
<reference evidence="1 2" key="1">
    <citation type="submission" date="2016-07" db="EMBL/GenBank/DDBJ databases">
        <title>Draft genome of the white-rot fungus Obba rivulosa 3A-2.</title>
        <authorList>
            <consortium name="DOE Joint Genome Institute"/>
            <person name="Miettinen O."/>
            <person name="Riley R."/>
            <person name="Acob R."/>
            <person name="Barry K."/>
            <person name="Cullen D."/>
            <person name="De Vries R."/>
            <person name="Hainaut M."/>
            <person name="Hatakka A."/>
            <person name="Henrissat B."/>
            <person name="Hilden K."/>
            <person name="Kuo R."/>
            <person name="Labutti K."/>
            <person name="Lipzen A."/>
            <person name="Makela M.R."/>
            <person name="Sandor L."/>
            <person name="Spatafora J.W."/>
            <person name="Grigoriev I.V."/>
            <person name="Hibbett D.S."/>
        </authorList>
    </citation>
    <scope>NUCLEOTIDE SEQUENCE [LARGE SCALE GENOMIC DNA]</scope>
    <source>
        <strain evidence="1 2">3A-2</strain>
    </source>
</reference>
<evidence type="ECO:0000313" key="1">
    <source>
        <dbReference type="EMBL" id="OCH84863.1"/>
    </source>
</evidence>
<gene>
    <name evidence="1" type="ORF">OBBRIDRAFT_807927</name>
</gene>
<keyword evidence="2" id="KW-1185">Reference proteome</keyword>
<evidence type="ECO:0000313" key="2">
    <source>
        <dbReference type="Proteomes" id="UP000250043"/>
    </source>
</evidence>
<dbReference type="Proteomes" id="UP000250043">
    <property type="component" value="Unassembled WGS sequence"/>
</dbReference>
<accession>A0A8E2AIN7</accession>
<sequence>NVLGTVRNWQRVTPLANAERRENPRSLRSTARYWWNRWDITGHEWKHGLVVLSFNGVVAEVARVAEVPRCRHLLDGQNGQEGKKIRNHFDELGFSLTIPPTGMMERQVYDASQRAAHRRYYTSLLLVEGNGVLSCDRLSETIWEQSSGELGDPEGSNQPDHGLLPLCINRTVGKALTTGRPAFELLDDTGVPGNESSYWDLQCNTSPMSFVRDSSAIPSTANKMISAVSPQRSQWLLIMVEHT</sequence>
<protein>
    <submittedName>
        <fullName evidence="1">Uncharacterized protein</fullName>
    </submittedName>
</protein>
<dbReference type="AlphaFoldDB" id="A0A8E2AIN7"/>
<dbReference type="EMBL" id="KV722627">
    <property type="protein sequence ID" value="OCH84863.1"/>
    <property type="molecule type" value="Genomic_DNA"/>
</dbReference>
<feature type="non-terminal residue" evidence="1">
    <location>
        <position position="1"/>
    </location>
</feature>
<organism evidence="1 2">
    <name type="scientific">Obba rivulosa</name>
    <dbReference type="NCBI Taxonomy" id="1052685"/>
    <lineage>
        <taxon>Eukaryota</taxon>
        <taxon>Fungi</taxon>
        <taxon>Dikarya</taxon>
        <taxon>Basidiomycota</taxon>
        <taxon>Agaricomycotina</taxon>
        <taxon>Agaricomycetes</taxon>
        <taxon>Polyporales</taxon>
        <taxon>Gelatoporiaceae</taxon>
        <taxon>Obba</taxon>
    </lineage>
</organism>